<dbReference type="OrthoDB" id="9805121at2"/>
<feature type="domain" description="VWFA" evidence="2">
    <location>
        <begin position="119"/>
        <end position="296"/>
    </location>
</feature>
<evidence type="ECO:0000256" key="1">
    <source>
        <dbReference type="SAM" id="MobiDB-lite"/>
    </source>
</evidence>
<dbReference type="STRING" id="121290.APY04_2640"/>
<gene>
    <name evidence="3" type="ORF">APY04_2640</name>
</gene>
<evidence type="ECO:0000313" key="4">
    <source>
        <dbReference type="Proteomes" id="UP000059074"/>
    </source>
</evidence>
<organism evidence="3 4">
    <name type="scientific">Hyphomicrobium sulfonivorans</name>
    <dbReference type="NCBI Taxonomy" id="121290"/>
    <lineage>
        <taxon>Bacteria</taxon>
        <taxon>Pseudomonadati</taxon>
        <taxon>Pseudomonadota</taxon>
        <taxon>Alphaproteobacteria</taxon>
        <taxon>Hyphomicrobiales</taxon>
        <taxon>Hyphomicrobiaceae</taxon>
        <taxon>Hyphomicrobium</taxon>
    </lineage>
</organism>
<dbReference type="SUPFAM" id="SSF53300">
    <property type="entry name" value="vWA-like"/>
    <property type="match status" value="1"/>
</dbReference>
<dbReference type="Pfam" id="PF00092">
    <property type="entry name" value="VWA"/>
    <property type="match status" value="1"/>
</dbReference>
<dbReference type="InterPro" id="IPR002035">
    <property type="entry name" value="VWF_A"/>
</dbReference>
<sequence>MPAGLFVLSRRKVVAPCNGRGFAMPRSRFRRGQPLTFAHISTWRFAMTMFSRAVHATTLAGTALLAAFSIAPPASAQTLKLEADLGNTVVNTSKAGSVYLRLNLKSAANKNAARRAPINVAIVIDKSGSMDGDRIAAAKQGARVALERLSADDTVALVAYDHNVNILSASAPLRSSRERLEKAIDGLQAGGTTALYGGVQEGGRQVEKYISDNNVNRVILLSDGLANVGPSQPHDLAQLGRKLASKGITVSTIGLGLDYNEDLMQRLAAASDGNHVFVERPSDLAEIFDREFGDALSVAARDITITIECRSGFTPKRILGRDGDIEGQRVTLKLNQLQADNERYVIVELDAPSGRATGAADVADISISYADLVDGGRQANANSKASIEFSADAKAVERGINKSVMSQVTEQIATENTERAVDLRDKGDLAAAKKTLEDNAAYIRSSREYYSSGSTPASTAAISKLNDMESKSRDAASNLDAGSWDRTRKMMRHDQHKAKVQQAY</sequence>
<comment type="caution">
    <text evidence="3">The sequence shown here is derived from an EMBL/GenBank/DDBJ whole genome shotgun (WGS) entry which is preliminary data.</text>
</comment>
<dbReference type="PANTHER" id="PTHR10579:SF43">
    <property type="entry name" value="ZINC FINGER (C3HC4-TYPE RING FINGER) FAMILY PROTEIN"/>
    <property type="match status" value="1"/>
</dbReference>
<accession>A0A109BBL7</accession>
<evidence type="ECO:0000259" key="2">
    <source>
        <dbReference type="PROSITE" id="PS50234"/>
    </source>
</evidence>
<feature type="compositionally biased region" description="Basic residues" evidence="1">
    <location>
        <begin position="489"/>
        <end position="504"/>
    </location>
</feature>
<dbReference type="InterPro" id="IPR036465">
    <property type="entry name" value="vWFA_dom_sf"/>
</dbReference>
<dbReference type="SMART" id="SM00327">
    <property type="entry name" value="VWA"/>
    <property type="match status" value="1"/>
</dbReference>
<name>A0A109BBL7_HYPSL</name>
<dbReference type="EMBL" id="LMTR01000075">
    <property type="protein sequence ID" value="KWT65793.1"/>
    <property type="molecule type" value="Genomic_DNA"/>
</dbReference>
<evidence type="ECO:0000313" key="3">
    <source>
        <dbReference type="EMBL" id="KWT65793.1"/>
    </source>
</evidence>
<proteinExistence type="predicted"/>
<reference evidence="3 4" key="1">
    <citation type="submission" date="2015-10" db="EMBL/GenBank/DDBJ databases">
        <title>Transcriptomic analysis of a linuron degrading triple-species bacterial consortium.</title>
        <authorList>
            <person name="Albers P."/>
        </authorList>
    </citation>
    <scope>NUCLEOTIDE SEQUENCE [LARGE SCALE GENOMIC DNA]</scope>
    <source>
        <strain evidence="3 4">WDL6</strain>
    </source>
</reference>
<protein>
    <recommendedName>
        <fullName evidence="2">VWFA domain-containing protein</fullName>
    </recommendedName>
</protein>
<dbReference type="InterPro" id="IPR051266">
    <property type="entry name" value="CLCR"/>
</dbReference>
<dbReference type="PATRIC" id="fig|121290.4.peg.1954"/>
<keyword evidence="4" id="KW-1185">Reference proteome</keyword>
<dbReference type="PANTHER" id="PTHR10579">
    <property type="entry name" value="CALCIUM-ACTIVATED CHLORIDE CHANNEL REGULATOR"/>
    <property type="match status" value="1"/>
</dbReference>
<dbReference type="AlphaFoldDB" id="A0A109BBL7"/>
<dbReference type="Gene3D" id="3.40.50.410">
    <property type="entry name" value="von Willebrand factor, type A domain"/>
    <property type="match status" value="1"/>
</dbReference>
<dbReference type="PROSITE" id="PS50234">
    <property type="entry name" value="VWFA"/>
    <property type="match status" value="1"/>
</dbReference>
<dbReference type="Proteomes" id="UP000059074">
    <property type="component" value="Unassembled WGS sequence"/>
</dbReference>
<feature type="region of interest" description="Disordered" evidence="1">
    <location>
        <begin position="467"/>
        <end position="504"/>
    </location>
</feature>